<dbReference type="GO" id="GO:0008616">
    <property type="term" value="P:tRNA queuosine(34) biosynthetic process"/>
    <property type="evidence" value="ECO:0007669"/>
    <property type="project" value="UniProtKB-UniRule"/>
</dbReference>
<protein>
    <recommendedName>
        <fullName evidence="7">Queuine tRNA-ribosyltransferase</fullName>
        <ecNumber evidence="7">2.4.2.29</ecNumber>
    </recommendedName>
    <alternativeName>
        <fullName evidence="7">Guanine insertion enzyme</fullName>
    </alternativeName>
    <alternativeName>
        <fullName evidence="7">tRNA-guanine transglycosylase</fullName>
    </alternativeName>
</protein>
<comment type="catalytic activity">
    <reaction evidence="6 7">
        <text>7-aminomethyl-7-carbaguanine + guanosine(34) in tRNA = 7-aminomethyl-7-carbaguanosine(34) in tRNA + guanine</text>
        <dbReference type="Rhea" id="RHEA:24104"/>
        <dbReference type="Rhea" id="RHEA-COMP:10341"/>
        <dbReference type="Rhea" id="RHEA-COMP:10342"/>
        <dbReference type="ChEBI" id="CHEBI:16235"/>
        <dbReference type="ChEBI" id="CHEBI:58703"/>
        <dbReference type="ChEBI" id="CHEBI:74269"/>
        <dbReference type="ChEBI" id="CHEBI:82833"/>
        <dbReference type="EC" id="2.4.2.29"/>
    </reaction>
</comment>
<feature type="domain" description="tRNA-guanine(15) transglycosylase-like" evidence="8">
    <location>
        <begin position="12"/>
        <end position="370"/>
    </location>
</feature>
<evidence type="ECO:0000313" key="9">
    <source>
        <dbReference type="EMBL" id="HIX53430.1"/>
    </source>
</evidence>
<dbReference type="GO" id="GO:0008479">
    <property type="term" value="F:tRNA-guanosine(34) queuine transglycosylase activity"/>
    <property type="evidence" value="ECO:0007669"/>
    <property type="project" value="UniProtKB-UniRule"/>
</dbReference>
<feature type="region of interest" description="RNA binding; important for wobble base 34 recognition" evidence="7">
    <location>
        <begin position="276"/>
        <end position="280"/>
    </location>
</feature>
<comment type="caution">
    <text evidence="9">The sequence shown here is derived from an EMBL/GenBank/DDBJ whole genome shotgun (WGS) entry which is preliminary data.</text>
</comment>
<dbReference type="InterPro" id="IPR050076">
    <property type="entry name" value="ArchSynthase1/Queuine_TRR"/>
</dbReference>
<feature type="binding site" evidence="7">
    <location>
        <position position="194"/>
    </location>
    <ligand>
        <name>substrate</name>
    </ligand>
</feature>
<comment type="caution">
    <text evidence="7">Lacks conserved residue(s) required for the propagation of feature annotation.</text>
</comment>
<dbReference type="Gene3D" id="3.20.20.105">
    <property type="entry name" value="Queuine tRNA-ribosyltransferase-like"/>
    <property type="match status" value="1"/>
</dbReference>
<keyword evidence="4 7" id="KW-0819">tRNA processing</keyword>
<keyword evidence="3 7" id="KW-0808">Transferase</keyword>
<feature type="active site" description="Nucleophile" evidence="7">
    <location>
        <position position="271"/>
    </location>
</feature>
<reference evidence="9" key="2">
    <citation type="submission" date="2021-04" db="EMBL/GenBank/DDBJ databases">
        <authorList>
            <person name="Gilroy R."/>
        </authorList>
    </citation>
    <scope>NUCLEOTIDE SEQUENCE</scope>
    <source>
        <strain evidence="9">1719</strain>
    </source>
</reference>
<keyword evidence="5 7" id="KW-0671">Queuosine biosynthesis</keyword>
<evidence type="ECO:0000256" key="1">
    <source>
        <dbReference type="ARBA" id="ARBA00004691"/>
    </source>
</evidence>
<dbReference type="EC" id="2.4.2.29" evidence="7"/>
<proteinExistence type="inferred from homology"/>
<evidence type="ECO:0000256" key="3">
    <source>
        <dbReference type="ARBA" id="ARBA00022679"/>
    </source>
</evidence>
<feature type="active site" description="Proton acceptor" evidence="7">
    <location>
        <position position="92"/>
    </location>
</feature>
<dbReference type="Proteomes" id="UP000824156">
    <property type="component" value="Unassembled WGS sequence"/>
</dbReference>
<evidence type="ECO:0000259" key="8">
    <source>
        <dbReference type="Pfam" id="PF01702"/>
    </source>
</evidence>
<dbReference type="SUPFAM" id="SSF51713">
    <property type="entry name" value="tRNA-guanine transglycosylase"/>
    <property type="match status" value="1"/>
</dbReference>
<evidence type="ECO:0000313" key="10">
    <source>
        <dbReference type="Proteomes" id="UP000824156"/>
    </source>
</evidence>
<evidence type="ECO:0000256" key="5">
    <source>
        <dbReference type="ARBA" id="ARBA00022785"/>
    </source>
</evidence>
<feature type="binding site" evidence="7">
    <location>
        <position position="221"/>
    </location>
    <ligand>
        <name>substrate</name>
    </ligand>
</feature>
<dbReference type="HAMAP" id="MF_00168">
    <property type="entry name" value="Q_tRNA_Tgt"/>
    <property type="match status" value="1"/>
</dbReference>
<comment type="pathway">
    <text evidence="1 7">tRNA modification; tRNA-queuosine biosynthesis.</text>
</comment>
<dbReference type="PANTHER" id="PTHR46499">
    <property type="entry name" value="QUEUINE TRNA-RIBOSYLTRANSFERASE"/>
    <property type="match status" value="1"/>
</dbReference>
<evidence type="ECO:0000256" key="4">
    <source>
        <dbReference type="ARBA" id="ARBA00022694"/>
    </source>
</evidence>
<gene>
    <name evidence="7 9" type="primary">tgt</name>
    <name evidence="9" type="ORF">H9853_00250</name>
</gene>
<dbReference type="FunFam" id="3.20.20.105:FF:000001">
    <property type="entry name" value="Queuine tRNA-ribosyltransferase"/>
    <property type="match status" value="1"/>
</dbReference>
<dbReference type="PANTHER" id="PTHR46499:SF1">
    <property type="entry name" value="QUEUINE TRNA-RIBOSYLTRANSFERASE"/>
    <property type="match status" value="1"/>
</dbReference>
<keyword evidence="2 7" id="KW-0328">Glycosyltransferase</keyword>
<evidence type="ECO:0000256" key="2">
    <source>
        <dbReference type="ARBA" id="ARBA00022676"/>
    </source>
</evidence>
<dbReference type="InterPro" id="IPR004803">
    <property type="entry name" value="TGT"/>
</dbReference>
<dbReference type="AlphaFoldDB" id="A0A9D1W6R3"/>
<comment type="similarity">
    <text evidence="7">Belongs to the queuine tRNA-ribosyltransferase family.</text>
</comment>
<evidence type="ECO:0000256" key="6">
    <source>
        <dbReference type="ARBA" id="ARBA00050112"/>
    </source>
</evidence>
<organism evidence="9 10">
    <name type="scientific">Candidatus Sphingobacterium stercoripullorum</name>
    <dbReference type="NCBI Taxonomy" id="2838759"/>
    <lineage>
        <taxon>Bacteria</taxon>
        <taxon>Pseudomonadati</taxon>
        <taxon>Bacteroidota</taxon>
        <taxon>Sphingobacteriia</taxon>
        <taxon>Sphingobacteriales</taxon>
        <taxon>Sphingobacteriaceae</taxon>
        <taxon>Sphingobacterium</taxon>
    </lineage>
</organism>
<dbReference type="GO" id="GO:0005829">
    <property type="term" value="C:cytosol"/>
    <property type="evidence" value="ECO:0007669"/>
    <property type="project" value="TreeGrafter"/>
</dbReference>
<dbReference type="InterPro" id="IPR036511">
    <property type="entry name" value="TGT-like_sf"/>
</dbReference>
<comment type="function">
    <text evidence="7">Catalyzes the base-exchange of a guanine (G) residue with the queuine precursor 7-aminomethyl-7-deazaguanine (PreQ1) at position 34 (anticodon wobble position) in tRNAs with GU(N) anticodons (tRNA-Asp, -Asn, -His and -Tyr). Catalysis occurs through a double-displacement mechanism. The nucleophile active site attacks the C1' of nucleotide 34 to detach the guanine base from the RNA, forming a covalent enzyme-RNA intermediate. The proton acceptor active site deprotonates the incoming PreQ1, allowing a nucleophilic attack on the C1' of the ribose to form the product. After dissociation, two additional enzymatic reactions on the tRNA convert PreQ1 to queuine (Q), resulting in the hypermodified nucleoside queuosine (7-(((4,5-cis-dihydroxy-2-cyclopenten-1-yl)amino)methyl)-7-deazaguanosine).</text>
</comment>
<feature type="binding site" evidence="7">
    <location>
        <position position="146"/>
    </location>
    <ligand>
        <name>substrate</name>
    </ligand>
</feature>
<dbReference type="NCBIfam" id="TIGR00430">
    <property type="entry name" value="Q_tRNA_tgt"/>
    <property type="match status" value="1"/>
</dbReference>
<accession>A0A9D1W6R3</accession>
<reference evidence="9" key="1">
    <citation type="journal article" date="2021" name="PeerJ">
        <title>Extensive microbial diversity within the chicken gut microbiome revealed by metagenomics and culture.</title>
        <authorList>
            <person name="Gilroy R."/>
            <person name="Ravi A."/>
            <person name="Getino M."/>
            <person name="Pursley I."/>
            <person name="Horton D.L."/>
            <person name="Alikhan N.F."/>
            <person name="Baker D."/>
            <person name="Gharbi K."/>
            <person name="Hall N."/>
            <person name="Watson M."/>
            <person name="Adriaenssens E.M."/>
            <person name="Foster-Nyarko E."/>
            <person name="Jarju S."/>
            <person name="Secka A."/>
            <person name="Antonio M."/>
            <person name="Oren A."/>
            <person name="Chaudhuri R.R."/>
            <person name="La Ragione R."/>
            <person name="Hildebrand F."/>
            <person name="Pallen M.J."/>
        </authorList>
    </citation>
    <scope>NUCLEOTIDE SEQUENCE</scope>
    <source>
        <strain evidence="9">1719</strain>
    </source>
</reference>
<dbReference type="InterPro" id="IPR002616">
    <property type="entry name" value="tRNA_ribo_trans-like"/>
</dbReference>
<name>A0A9D1W6R3_9SPHI</name>
<evidence type="ECO:0000256" key="7">
    <source>
        <dbReference type="HAMAP-Rule" id="MF_00168"/>
    </source>
</evidence>
<feature type="region of interest" description="RNA binding" evidence="7">
    <location>
        <begin position="252"/>
        <end position="258"/>
    </location>
</feature>
<dbReference type="Pfam" id="PF01702">
    <property type="entry name" value="TGT"/>
    <property type="match status" value="1"/>
</dbReference>
<feature type="binding site" evidence="7">
    <location>
        <begin position="92"/>
        <end position="96"/>
    </location>
    <ligand>
        <name>substrate</name>
    </ligand>
</feature>
<dbReference type="NCBIfam" id="TIGR00449">
    <property type="entry name" value="tgt_general"/>
    <property type="match status" value="1"/>
</dbReference>
<dbReference type="EMBL" id="DXEZ01000004">
    <property type="protein sequence ID" value="HIX53430.1"/>
    <property type="molecule type" value="Genomic_DNA"/>
</dbReference>
<comment type="subunit">
    <text evidence="7">Homodimer. Within each dimer, one monomer is responsible for RNA recognition and catalysis, while the other monomer binds to the replacement base PreQ1.</text>
</comment>
<sequence length="376" mass="42661">MKFKLEAQDLNSKARAGVLTTDHGTVETPIFMPVGTAGTVKGVHQHELVDQIKAQIILGNTYHLYLRPGLEVLQEAGGIHAFNGWQGPILTDSGGFQVYSLSGVRKIREEGVTFRSHIDGSKHLFTPENVMDTQRIIGGDIIMAFDECTPYPCDYRYARRSMEMTHRWLKRCCDRFDQTDPLYGYSQELFPIVQGSTFKDLRMKSAETIASFDRAGNAIGGLSVGEPAEEMYAMTEVVCDILPESKPRYLMGVGTPVNILENIALGIDMFDCVMPTRNARNGMLFTWNGIINIKNKKWEKDFSPIDAESELLTDRMYSKAYLRHLLRSKELLGAQIASIHNLYFYISLVKEARKRIIEGNFNEWKQKMVKVLDERL</sequence>